<gene>
    <name evidence="1" type="ORF">A8C56_22865</name>
</gene>
<proteinExistence type="predicted"/>
<evidence type="ECO:0000313" key="1">
    <source>
        <dbReference type="EMBL" id="ANH83442.1"/>
    </source>
</evidence>
<dbReference type="STRING" id="1176587.A8C56_22865"/>
<organism evidence="1 2">
    <name type="scientific">Niabella ginsenosidivorans</name>
    <dbReference type="NCBI Taxonomy" id="1176587"/>
    <lineage>
        <taxon>Bacteria</taxon>
        <taxon>Pseudomonadati</taxon>
        <taxon>Bacteroidota</taxon>
        <taxon>Chitinophagia</taxon>
        <taxon>Chitinophagales</taxon>
        <taxon>Chitinophagaceae</taxon>
        <taxon>Niabella</taxon>
    </lineage>
</organism>
<dbReference type="AlphaFoldDB" id="A0A1A9I9Q0"/>
<sequence>MNIWLLSNYAFHIAHGNNKQRSILLHPLISGLCGPAFGRQTGQAAGTDPKEQQFLIPVYYKGAAHRYHLQIYRKQYRAAARRAINFRFRLSAGMLLPGTSFEENICFHTTTFVQEANKFDERFL</sequence>
<dbReference type="EMBL" id="CP015772">
    <property type="protein sequence ID" value="ANH83442.1"/>
    <property type="molecule type" value="Genomic_DNA"/>
</dbReference>
<dbReference type="RefSeq" id="WP_067761001.1">
    <property type="nucleotide sequence ID" value="NZ_CP015772.1"/>
</dbReference>
<dbReference type="KEGG" id="nia:A8C56_22865"/>
<accession>A0A1A9I9Q0</accession>
<keyword evidence="2" id="KW-1185">Reference proteome</keyword>
<name>A0A1A9I9Q0_9BACT</name>
<reference evidence="1 2" key="1">
    <citation type="submission" date="2016-05" db="EMBL/GenBank/DDBJ databases">
        <title>Niabella ginsenosidivorans BS26 whole genome sequencing.</title>
        <authorList>
            <person name="Im W.T."/>
            <person name="Siddiqi M.Z."/>
        </authorList>
    </citation>
    <scope>NUCLEOTIDE SEQUENCE [LARGE SCALE GENOMIC DNA]</scope>
    <source>
        <strain evidence="1 2">BS26</strain>
    </source>
</reference>
<dbReference type="Proteomes" id="UP000077667">
    <property type="component" value="Chromosome"/>
</dbReference>
<protein>
    <submittedName>
        <fullName evidence="1">Uncharacterized protein</fullName>
    </submittedName>
</protein>
<evidence type="ECO:0000313" key="2">
    <source>
        <dbReference type="Proteomes" id="UP000077667"/>
    </source>
</evidence>